<dbReference type="AlphaFoldDB" id="A0AAD1GXL8"/>
<comment type="function">
    <text evidence="1">Probable oxidoreductase that may play a role as regulator of mitochondrial function.</text>
</comment>
<accession>A0AAD1GXL8</accession>
<dbReference type="Gene3D" id="3.50.50.60">
    <property type="entry name" value="FAD/NAD(P)-binding domain"/>
    <property type="match status" value="2"/>
</dbReference>
<dbReference type="PANTHER" id="PTHR10668">
    <property type="entry name" value="PHYTOENE DEHYDROGENASE"/>
    <property type="match status" value="1"/>
</dbReference>
<dbReference type="Proteomes" id="UP000464624">
    <property type="component" value="Chromosome"/>
</dbReference>
<protein>
    <recommendedName>
        <fullName evidence="3">Pyridine nucleotide-disulfide oxidoreductase domain-containing protein 2</fullName>
    </recommendedName>
</protein>
<dbReference type="EMBL" id="AP022314">
    <property type="protein sequence ID" value="BBU21259.1"/>
    <property type="molecule type" value="Genomic_DNA"/>
</dbReference>
<dbReference type="InterPro" id="IPR002937">
    <property type="entry name" value="Amino_oxidase"/>
</dbReference>
<evidence type="ECO:0000256" key="2">
    <source>
        <dbReference type="ARBA" id="ARBA00038825"/>
    </source>
</evidence>
<dbReference type="PANTHER" id="PTHR10668:SF103">
    <property type="entry name" value="PYRIDINE NUCLEOTIDE-DISULFIDE OXIDOREDUCTASE DOMAIN-CONTAINING PROTEIN 2"/>
    <property type="match status" value="1"/>
</dbReference>
<dbReference type="Pfam" id="PF01593">
    <property type="entry name" value="Amino_oxidase"/>
    <property type="match status" value="1"/>
</dbReference>
<evidence type="ECO:0000313" key="5">
    <source>
        <dbReference type="EMBL" id="BBU21259.1"/>
    </source>
</evidence>
<reference evidence="5 6" key="1">
    <citation type="submission" date="2019-12" db="EMBL/GenBank/DDBJ databases">
        <title>Complete genome sequence of Mycolicibacterium xenopi str. JCM15661T.</title>
        <authorList>
            <person name="Yoshida M."/>
            <person name="Fukano H."/>
            <person name="Asakura T."/>
            <person name="Hoshino Y."/>
        </authorList>
    </citation>
    <scope>NUCLEOTIDE SEQUENCE [LARGE SCALE GENOMIC DNA]</scope>
    <source>
        <strain evidence="5 6">JCM 15661T</strain>
    </source>
</reference>
<evidence type="ECO:0000256" key="1">
    <source>
        <dbReference type="ARBA" id="ARBA00037217"/>
    </source>
</evidence>
<dbReference type="Pfam" id="PF12831">
    <property type="entry name" value="FAD_oxidored"/>
    <property type="match status" value="1"/>
</dbReference>
<feature type="domain" description="Amine oxidase" evidence="4">
    <location>
        <begin position="207"/>
        <end position="510"/>
    </location>
</feature>
<organism evidence="5 6">
    <name type="scientific">Mycobacterium xenopi</name>
    <dbReference type="NCBI Taxonomy" id="1789"/>
    <lineage>
        <taxon>Bacteria</taxon>
        <taxon>Bacillati</taxon>
        <taxon>Actinomycetota</taxon>
        <taxon>Actinomycetes</taxon>
        <taxon>Mycobacteriales</taxon>
        <taxon>Mycobacteriaceae</taxon>
        <taxon>Mycobacterium</taxon>
    </lineage>
</organism>
<evidence type="ECO:0000256" key="3">
    <source>
        <dbReference type="ARBA" id="ARBA00040298"/>
    </source>
</evidence>
<dbReference type="InterPro" id="IPR036188">
    <property type="entry name" value="FAD/NAD-bd_sf"/>
</dbReference>
<dbReference type="KEGG" id="mxe:MYXE_10480"/>
<proteinExistence type="predicted"/>
<evidence type="ECO:0000259" key="4">
    <source>
        <dbReference type="Pfam" id="PF01593"/>
    </source>
</evidence>
<comment type="subunit">
    <text evidence="2">Interacts with COX5B; this interaction may contribute to localize PYROXD2 to the inner face of the inner mitochondrial membrane.</text>
</comment>
<dbReference type="GO" id="GO:0016491">
    <property type="term" value="F:oxidoreductase activity"/>
    <property type="evidence" value="ECO:0007669"/>
    <property type="project" value="InterPro"/>
</dbReference>
<gene>
    <name evidence="5" type="primary">crtO</name>
    <name evidence="5" type="ORF">MYXE_10480</name>
</gene>
<dbReference type="SUPFAM" id="SSF51905">
    <property type="entry name" value="FAD/NAD(P)-binding domain"/>
    <property type="match status" value="1"/>
</dbReference>
<evidence type="ECO:0000313" key="6">
    <source>
        <dbReference type="Proteomes" id="UP000464624"/>
    </source>
</evidence>
<name>A0AAD1GXL8_MYCXE</name>
<sequence length="523" mass="54954">MESYDVVVIGGGHNGLVAGCYLARAGRSVLVVEQYDRLGGMTLSAPLIDAAPQHMVNPGAYENVYLRAGGVVEDLGLQRFGYREVDSVGWAWLGEDGESLLFQADVEKTAADIARFSKRDAESYRELVAIALKAVDLQGRYGAGSPVRPSLGTIAAGLRMLVRDRKLRSTLAGLLTGTAADAITSTFKSDQVRGAFASIATILGAPTAEGSALALLGTSSLHGAGAARPIGGMGGLVHALQECLQSFGGVVRTGLAASQIEHNDDRATGVTLSDGTTVTARHAVLTAIPPQRVPDLVGDGIPVPLAQRLRAAPANAGGVASFTVNLALSGQLQLSAHQLRRSDVDLRKPALFTGSFDGVMKSCEQSSRGELPTDAPWWCTIFTAMDASQAPSGQDTVQLYSPAPVTATGGWHLRRDEAAKRLVDQVGRVMPGVHELEIGRLVETPEDLTRRTATVNGCLYHVDHLVTRMGPLRPTLGAAGYRTPLRGLYLTGAGFHPGGGVSGLPGKHAAAAVLKDLGRRRRR</sequence>
<dbReference type="RefSeq" id="WP_085195863.1">
    <property type="nucleotide sequence ID" value="NZ_AP022314.1"/>
</dbReference>